<evidence type="ECO:0000256" key="1">
    <source>
        <dbReference type="ARBA" id="ARBA00000085"/>
    </source>
</evidence>
<dbReference type="PANTHER" id="PTHR34220">
    <property type="entry name" value="SENSOR HISTIDINE KINASE YPDA"/>
    <property type="match status" value="1"/>
</dbReference>
<proteinExistence type="predicted"/>
<dbReference type="RefSeq" id="WP_167923803.1">
    <property type="nucleotide sequence ID" value="NZ_JAATVY010000002.1"/>
</dbReference>
<accession>A0ABX0XSE2</accession>
<comment type="catalytic activity">
    <reaction evidence="1">
        <text>ATP + protein L-histidine = ADP + protein N-phospho-L-histidine.</text>
        <dbReference type="EC" id="2.7.13.3"/>
    </reaction>
</comment>
<dbReference type="Gene3D" id="3.30.565.10">
    <property type="entry name" value="Histidine kinase-like ATPase, C-terminal domain"/>
    <property type="match status" value="1"/>
</dbReference>
<dbReference type="PRINTS" id="PR00344">
    <property type="entry name" value="BCTRLSENSOR"/>
</dbReference>
<dbReference type="InterPro" id="IPR036890">
    <property type="entry name" value="HATPase_C_sf"/>
</dbReference>
<keyword evidence="5" id="KW-0808">Transferase</keyword>
<dbReference type="SMART" id="SM00387">
    <property type="entry name" value="HATPase_c"/>
    <property type="match status" value="1"/>
</dbReference>
<organism evidence="5 6">
    <name type="scientific">Planosporangium thailandense</name>
    <dbReference type="NCBI Taxonomy" id="765197"/>
    <lineage>
        <taxon>Bacteria</taxon>
        <taxon>Bacillati</taxon>
        <taxon>Actinomycetota</taxon>
        <taxon>Actinomycetes</taxon>
        <taxon>Micromonosporales</taxon>
        <taxon>Micromonosporaceae</taxon>
        <taxon>Planosporangium</taxon>
    </lineage>
</organism>
<keyword evidence="3" id="KW-0902">Two-component regulatory system</keyword>
<dbReference type="InterPro" id="IPR003594">
    <property type="entry name" value="HATPase_dom"/>
</dbReference>
<dbReference type="PANTHER" id="PTHR34220:SF7">
    <property type="entry name" value="SENSOR HISTIDINE KINASE YPDA"/>
    <property type="match status" value="1"/>
</dbReference>
<evidence type="ECO:0000256" key="3">
    <source>
        <dbReference type="ARBA" id="ARBA00023012"/>
    </source>
</evidence>
<dbReference type="Proteomes" id="UP000722989">
    <property type="component" value="Unassembled WGS sequence"/>
</dbReference>
<evidence type="ECO:0000313" key="6">
    <source>
        <dbReference type="Proteomes" id="UP000722989"/>
    </source>
</evidence>
<name>A0ABX0XSE2_9ACTN</name>
<dbReference type="InterPro" id="IPR004358">
    <property type="entry name" value="Sig_transdc_His_kin-like_C"/>
</dbReference>
<dbReference type="GO" id="GO:0016301">
    <property type="term" value="F:kinase activity"/>
    <property type="evidence" value="ECO:0007669"/>
    <property type="project" value="UniProtKB-KW"/>
</dbReference>
<dbReference type="InterPro" id="IPR050640">
    <property type="entry name" value="Bact_2-comp_sensor_kinase"/>
</dbReference>
<reference evidence="5 6" key="1">
    <citation type="submission" date="2020-03" db="EMBL/GenBank/DDBJ databases">
        <title>WGS of the type strain of Planosporangium spp.</title>
        <authorList>
            <person name="Thawai C."/>
        </authorList>
    </citation>
    <scope>NUCLEOTIDE SEQUENCE [LARGE SCALE GENOMIC DNA]</scope>
    <source>
        <strain evidence="5 6">TBRC 5610</strain>
    </source>
</reference>
<feature type="domain" description="Histidine kinase/HSP90-like ATPase" evidence="4">
    <location>
        <begin position="283"/>
        <end position="396"/>
    </location>
</feature>
<dbReference type="SUPFAM" id="SSF55874">
    <property type="entry name" value="ATPase domain of HSP90 chaperone/DNA topoisomerase II/histidine kinase"/>
    <property type="match status" value="1"/>
</dbReference>
<dbReference type="InterPro" id="IPR010559">
    <property type="entry name" value="Sig_transdc_His_kin_internal"/>
</dbReference>
<dbReference type="EMBL" id="JAATVY010000002">
    <property type="protein sequence ID" value="NJC68926.1"/>
    <property type="molecule type" value="Genomic_DNA"/>
</dbReference>
<comment type="caution">
    <text evidence="5">The sequence shown here is derived from an EMBL/GenBank/DDBJ whole genome shotgun (WGS) entry which is preliminary data.</text>
</comment>
<gene>
    <name evidence="5" type="ORF">HC031_04175</name>
</gene>
<protein>
    <recommendedName>
        <fullName evidence="2">histidine kinase</fullName>
        <ecNumber evidence="2">2.7.13.3</ecNumber>
    </recommendedName>
</protein>
<keyword evidence="5" id="KW-0418">Kinase</keyword>
<keyword evidence="6" id="KW-1185">Reference proteome</keyword>
<evidence type="ECO:0000256" key="2">
    <source>
        <dbReference type="ARBA" id="ARBA00012438"/>
    </source>
</evidence>
<evidence type="ECO:0000259" key="4">
    <source>
        <dbReference type="SMART" id="SM00387"/>
    </source>
</evidence>
<dbReference type="Pfam" id="PF06580">
    <property type="entry name" value="His_kinase"/>
    <property type="match status" value="1"/>
</dbReference>
<dbReference type="Pfam" id="PF02518">
    <property type="entry name" value="HATPase_c"/>
    <property type="match status" value="1"/>
</dbReference>
<dbReference type="EC" id="2.7.13.3" evidence="2"/>
<evidence type="ECO:0000313" key="5">
    <source>
        <dbReference type="EMBL" id="NJC68926.1"/>
    </source>
</evidence>
<sequence>MRTNLSAAVAVLALLAALIGTVWAVLRLRARPGIATAAQRATYEVLHIAALAAEPLQAGLTQAAAGKAVRHLRTLTGATGFAIASRGGILALDGEGDHHHEQLEAAAAKVVTSGRSAVLGDRELACDLLDCPVRGGVVVPVEGGGHGTQGALVAISDRPVAPGLVQATVETARWVAAQLALAELDLSRSRLARAEVRALRAQISPHFIYNALTAIASFVRTDPERARELILEFAEFTRYSFRAHGEFTTLADELRSIDRYLTIERARFGERLDVRLQIAPEVLPVGLPFLCLQPLVENAVRHGLSRKPGVGMISIVARDAGAECHITVEDDGVGMDPSVLGGPAAGEDEATEAGQHVGLSNVDERLRSVFGDEFGLVVETAPGAGTKVSMRIPKFHPAVRARSAA</sequence>